<dbReference type="AlphaFoldDB" id="A0A7J7NYW7"/>
<evidence type="ECO:0000313" key="3">
    <source>
        <dbReference type="Proteomes" id="UP000541444"/>
    </source>
</evidence>
<dbReference type="EMBL" id="JACGCM010000434">
    <property type="protein sequence ID" value="KAF6172379.1"/>
    <property type="molecule type" value="Genomic_DNA"/>
</dbReference>
<name>A0A7J7NYW7_9MAGN</name>
<gene>
    <name evidence="2" type="ORF">GIB67_022602</name>
</gene>
<feature type="region of interest" description="Disordered" evidence="1">
    <location>
        <begin position="1"/>
        <end position="24"/>
    </location>
</feature>
<accession>A0A7J7NYW7</accession>
<comment type="caution">
    <text evidence="2">The sequence shown here is derived from an EMBL/GenBank/DDBJ whole genome shotgun (WGS) entry which is preliminary data.</text>
</comment>
<sequence length="90" mass="10199">MDLWEIESSFPRAPSNSNSAQNGASTYIEMAKENEGRSYSLEQLPIPGRRGEFSSIKVPINAPKRSLNRNKYNLVCRLDLQKILIMEARA</sequence>
<evidence type="ECO:0000313" key="2">
    <source>
        <dbReference type="EMBL" id="KAF6172379.1"/>
    </source>
</evidence>
<keyword evidence="3" id="KW-1185">Reference proteome</keyword>
<dbReference type="Proteomes" id="UP000541444">
    <property type="component" value="Unassembled WGS sequence"/>
</dbReference>
<organism evidence="2 3">
    <name type="scientific">Kingdonia uniflora</name>
    <dbReference type="NCBI Taxonomy" id="39325"/>
    <lineage>
        <taxon>Eukaryota</taxon>
        <taxon>Viridiplantae</taxon>
        <taxon>Streptophyta</taxon>
        <taxon>Embryophyta</taxon>
        <taxon>Tracheophyta</taxon>
        <taxon>Spermatophyta</taxon>
        <taxon>Magnoliopsida</taxon>
        <taxon>Ranunculales</taxon>
        <taxon>Circaeasteraceae</taxon>
        <taxon>Kingdonia</taxon>
    </lineage>
</organism>
<dbReference type="OrthoDB" id="1423431at2759"/>
<feature type="compositionally biased region" description="Polar residues" evidence="1">
    <location>
        <begin position="14"/>
        <end position="24"/>
    </location>
</feature>
<evidence type="ECO:0000256" key="1">
    <source>
        <dbReference type="SAM" id="MobiDB-lite"/>
    </source>
</evidence>
<protein>
    <submittedName>
        <fullName evidence="2">Uncharacterized protein</fullName>
    </submittedName>
</protein>
<proteinExistence type="predicted"/>
<reference evidence="2 3" key="1">
    <citation type="journal article" date="2020" name="IScience">
        <title>Genome Sequencing of the Endangered Kingdonia uniflora (Circaeasteraceae, Ranunculales) Reveals Potential Mechanisms of Evolutionary Specialization.</title>
        <authorList>
            <person name="Sun Y."/>
            <person name="Deng T."/>
            <person name="Zhang A."/>
            <person name="Moore M.J."/>
            <person name="Landis J.B."/>
            <person name="Lin N."/>
            <person name="Zhang H."/>
            <person name="Zhang X."/>
            <person name="Huang J."/>
            <person name="Zhang X."/>
            <person name="Sun H."/>
            <person name="Wang H."/>
        </authorList>
    </citation>
    <scope>NUCLEOTIDE SEQUENCE [LARGE SCALE GENOMIC DNA]</scope>
    <source>
        <strain evidence="2">TB1705</strain>
        <tissue evidence="2">Leaf</tissue>
    </source>
</reference>